<dbReference type="PANTHER" id="PTHR11487">
    <property type="entry name" value="THIOESTERASE"/>
    <property type="match status" value="1"/>
</dbReference>
<dbReference type="EMBL" id="JAFCIQ010000004">
    <property type="protein sequence ID" value="MBM2766522.1"/>
    <property type="molecule type" value="Genomic_DNA"/>
</dbReference>
<keyword evidence="7" id="KW-1185">Reference proteome</keyword>
<evidence type="ECO:0000313" key="4">
    <source>
        <dbReference type="EMBL" id="MBM2766522.1"/>
    </source>
</evidence>
<comment type="similarity">
    <text evidence="1">Belongs to the thioesterase family.</text>
</comment>
<dbReference type="PANTHER" id="PTHR11487:SF0">
    <property type="entry name" value="S-ACYL FATTY ACID SYNTHASE THIOESTERASE, MEDIUM CHAIN"/>
    <property type="match status" value="1"/>
</dbReference>
<reference evidence="5 6" key="1">
    <citation type="submission" date="2019-09" db="EMBL/GenBank/DDBJ databases">
        <authorList>
            <person name="Depoorter E."/>
        </authorList>
    </citation>
    <scope>NUCLEOTIDE SEQUENCE [LARGE SCALE GENOMIC DNA]</scope>
    <source>
        <strain evidence="5">LMG 20980</strain>
    </source>
</reference>
<dbReference type="InterPro" id="IPR012223">
    <property type="entry name" value="TEII"/>
</dbReference>
<dbReference type="RefSeq" id="WP_174925713.1">
    <property type="nucleotide sequence ID" value="NZ_CABVLY010000004.1"/>
</dbReference>
<protein>
    <submittedName>
        <fullName evidence="4 5">Thioesterase</fullName>
    </submittedName>
</protein>
<gene>
    <name evidence="5" type="ORF">BAN20980_01592</name>
    <name evidence="4" type="ORF">JQK92_08800</name>
</gene>
<evidence type="ECO:0000313" key="6">
    <source>
        <dbReference type="Proteomes" id="UP000494201"/>
    </source>
</evidence>
<dbReference type="SMART" id="SM00824">
    <property type="entry name" value="PKS_TE"/>
    <property type="match status" value="1"/>
</dbReference>
<feature type="domain" description="Thioesterase TesA-like" evidence="3">
    <location>
        <begin position="29"/>
        <end position="252"/>
    </location>
</feature>
<accession>A0A6P2G5G6</accession>
<evidence type="ECO:0000256" key="1">
    <source>
        <dbReference type="ARBA" id="ARBA00007169"/>
    </source>
</evidence>
<evidence type="ECO:0000313" key="5">
    <source>
        <dbReference type="EMBL" id="VVU48893.1"/>
    </source>
</evidence>
<dbReference type="InterPro" id="IPR001031">
    <property type="entry name" value="Thioesterase"/>
</dbReference>
<keyword evidence="2" id="KW-0378">Hydrolase</keyword>
<proteinExistence type="inferred from homology"/>
<dbReference type="EMBL" id="CABVLY010000004">
    <property type="protein sequence ID" value="VVU48893.1"/>
    <property type="molecule type" value="Genomic_DNA"/>
</dbReference>
<dbReference type="Proteomes" id="UP000755577">
    <property type="component" value="Unassembled WGS sequence"/>
</dbReference>
<dbReference type="Gene3D" id="3.40.50.1820">
    <property type="entry name" value="alpha/beta hydrolase"/>
    <property type="match status" value="1"/>
</dbReference>
<dbReference type="InterPro" id="IPR020802">
    <property type="entry name" value="TesA-like"/>
</dbReference>
<sequence>MNLMPYRRPIRSPWFRNDAPRPLARARIVCLPHAGGTAGFFRGWAAQLPDEVELLAVQYPGRDERIDDALIDAMPAMAGQLADAVADIADRPYLLFGHSMGAAIAYELCVELLGRGTRLPRRLVVSAHEPPHRHRPGHWHTAGDAELCDEIVRLGGTASSLRTSNDLRALVMPIVRNDYRLIETYRAVVDPVRLPLPIDVFIGRDDGEVTREDARDWQYLTSRDCTLREFDGGHFYLQRHAGAVIANLLAGLPEVQQAADFRMLGTTGGIASPGAPLP</sequence>
<dbReference type="SUPFAM" id="SSF53474">
    <property type="entry name" value="alpha/beta-Hydrolases"/>
    <property type="match status" value="1"/>
</dbReference>
<evidence type="ECO:0000259" key="3">
    <source>
        <dbReference type="SMART" id="SM00824"/>
    </source>
</evidence>
<dbReference type="Proteomes" id="UP000494201">
    <property type="component" value="Unassembled WGS sequence"/>
</dbReference>
<evidence type="ECO:0000313" key="7">
    <source>
        <dbReference type="Proteomes" id="UP000755577"/>
    </source>
</evidence>
<evidence type="ECO:0000256" key="2">
    <source>
        <dbReference type="ARBA" id="ARBA00022801"/>
    </source>
</evidence>
<dbReference type="InterPro" id="IPR029058">
    <property type="entry name" value="AB_hydrolase_fold"/>
</dbReference>
<reference evidence="4 7" key="2">
    <citation type="submission" date="2021-02" db="EMBL/GenBank/DDBJ databases">
        <title>Draft genome of the type strains Burkholderia anthina DSM16086.</title>
        <authorList>
            <person name="Hertel R."/>
            <person name="Meissner J."/>
            <person name="Poehlein A."/>
            <person name="Daniel R."/>
            <person name="Commichau F.M."/>
        </authorList>
    </citation>
    <scope>NUCLEOTIDE SEQUENCE [LARGE SCALE GENOMIC DNA]</scope>
    <source>
        <strain evidence="4 7">DSM 16086</strain>
    </source>
</reference>
<dbReference type="Pfam" id="PF00975">
    <property type="entry name" value="Thioesterase"/>
    <property type="match status" value="1"/>
</dbReference>
<organism evidence="5 6">
    <name type="scientific">Burkholderia anthina</name>
    <dbReference type="NCBI Taxonomy" id="179879"/>
    <lineage>
        <taxon>Bacteria</taxon>
        <taxon>Pseudomonadati</taxon>
        <taxon>Pseudomonadota</taxon>
        <taxon>Betaproteobacteria</taxon>
        <taxon>Burkholderiales</taxon>
        <taxon>Burkholderiaceae</taxon>
        <taxon>Burkholderia</taxon>
        <taxon>Burkholderia cepacia complex</taxon>
    </lineage>
</organism>
<dbReference type="AlphaFoldDB" id="A0A6P2G5G6"/>
<dbReference type="GO" id="GO:0016787">
    <property type="term" value="F:hydrolase activity"/>
    <property type="evidence" value="ECO:0007669"/>
    <property type="project" value="UniProtKB-KW"/>
</dbReference>
<dbReference type="GO" id="GO:0008610">
    <property type="term" value="P:lipid biosynthetic process"/>
    <property type="evidence" value="ECO:0007669"/>
    <property type="project" value="TreeGrafter"/>
</dbReference>
<name>A0A6P2G5G6_9BURK</name>
<dbReference type="GeneID" id="56499627"/>